<dbReference type="Proteomes" id="UP001239169">
    <property type="component" value="Plasmid unnamed6"/>
</dbReference>
<dbReference type="EMBL" id="CP124691">
    <property type="protein sequence ID" value="WGX77752.1"/>
    <property type="molecule type" value="Genomic_DNA"/>
</dbReference>
<organism evidence="2 3">
    <name type="scientific">Paraclostridium bifermentans</name>
    <name type="common">Clostridium bifermentans</name>
    <dbReference type="NCBI Taxonomy" id="1490"/>
    <lineage>
        <taxon>Bacteria</taxon>
        <taxon>Bacillati</taxon>
        <taxon>Bacillota</taxon>
        <taxon>Clostridia</taxon>
        <taxon>Peptostreptococcales</taxon>
        <taxon>Peptostreptococcaceae</taxon>
        <taxon>Paraclostridium</taxon>
    </lineage>
</organism>
<keyword evidence="1" id="KW-0812">Transmembrane</keyword>
<proteinExistence type="predicted"/>
<keyword evidence="2" id="KW-0614">Plasmid</keyword>
<feature type="transmembrane region" description="Helical" evidence="1">
    <location>
        <begin position="20"/>
        <end position="41"/>
    </location>
</feature>
<evidence type="ECO:0000313" key="2">
    <source>
        <dbReference type="EMBL" id="WGX77752.1"/>
    </source>
</evidence>
<reference evidence="2 3" key="1">
    <citation type="submission" date="2023-04" db="EMBL/GenBank/DDBJ databases">
        <title>Bacteria Genome Submission.</title>
        <authorList>
            <person name="Isaac P."/>
        </authorList>
    </citation>
    <scope>NUCLEOTIDE SEQUENCE [LARGE SCALE GENOMIC DNA]</scope>
    <source>
        <strain evidence="2 3">SampleS7P1</strain>
        <plasmid evidence="2 3">unnamed6</plasmid>
    </source>
</reference>
<name>A0ABY8R876_PARBF</name>
<geneLocation type="plasmid" evidence="2 3">
    <name>unnamed6</name>
</geneLocation>
<protein>
    <submittedName>
        <fullName evidence="2">Uncharacterized protein</fullName>
    </submittedName>
</protein>
<keyword evidence="1" id="KW-0472">Membrane</keyword>
<keyword evidence="3" id="KW-1185">Reference proteome</keyword>
<sequence>MVIIIAYVCIVMNSPSWTTMSLLAIFILKYIFEIILANQYAKKF</sequence>
<evidence type="ECO:0000313" key="3">
    <source>
        <dbReference type="Proteomes" id="UP001239169"/>
    </source>
</evidence>
<accession>A0ABY8R876</accession>
<keyword evidence="1" id="KW-1133">Transmembrane helix</keyword>
<gene>
    <name evidence="2" type="ORF">QJS64_21725</name>
</gene>
<evidence type="ECO:0000256" key="1">
    <source>
        <dbReference type="SAM" id="Phobius"/>
    </source>
</evidence>